<sequence length="58" mass="6333">MILLTPSSALFQCTNKLFLTDRTTRQQIKEFARKNAANALSVANMLMGMASILSSLNG</sequence>
<dbReference type="Proteomes" id="UP000516260">
    <property type="component" value="Chromosome 7"/>
</dbReference>
<name>A0A4Z2B2P0_9TELE</name>
<protein>
    <submittedName>
        <fullName evidence="1">Uncharacterized protein</fullName>
    </submittedName>
</protein>
<dbReference type="EMBL" id="SWLE01000020">
    <property type="protein sequence ID" value="TNM86632.1"/>
    <property type="molecule type" value="Genomic_DNA"/>
</dbReference>
<dbReference type="AlphaFoldDB" id="A0A4Z2B2P0"/>
<proteinExistence type="predicted"/>
<reference evidence="1 2" key="1">
    <citation type="submission" date="2019-04" db="EMBL/GenBank/DDBJ databases">
        <title>The sequence and de novo assembly of Takifugu bimaculatus genome using PacBio and Hi-C technologies.</title>
        <authorList>
            <person name="Xu P."/>
            <person name="Liu B."/>
            <person name="Zhou Z."/>
        </authorList>
    </citation>
    <scope>NUCLEOTIDE SEQUENCE [LARGE SCALE GENOMIC DNA]</scope>
    <source>
        <strain evidence="1">TB-2018</strain>
        <tissue evidence="1">Muscle</tissue>
    </source>
</reference>
<evidence type="ECO:0000313" key="1">
    <source>
        <dbReference type="EMBL" id="TNM86632.1"/>
    </source>
</evidence>
<keyword evidence="2" id="KW-1185">Reference proteome</keyword>
<accession>A0A4Z2B2P0</accession>
<evidence type="ECO:0000313" key="2">
    <source>
        <dbReference type="Proteomes" id="UP000516260"/>
    </source>
</evidence>
<gene>
    <name evidence="1" type="ORF">fugu_006862</name>
</gene>
<comment type="caution">
    <text evidence="1">The sequence shown here is derived from an EMBL/GenBank/DDBJ whole genome shotgun (WGS) entry which is preliminary data.</text>
</comment>
<organism evidence="1 2">
    <name type="scientific">Takifugu bimaculatus</name>
    <dbReference type="NCBI Taxonomy" id="433685"/>
    <lineage>
        <taxon>Eukaryota</taxon>
        <taxon>Metazoa</taxon>
        <taxon>Chordata</taxon>
        <taxon>Craniata</taxon>
        <taxon>Vertebrata</taxon>
        <taxon>Euteleostomi</taxon>
        <taxon>Actinopterygii</taxon>
        <taxon>Neopterygii</taxon>
        <taxon>Teleostei</taxon>
        <taxon>Neoteleostei</taxon>
        <taxon>Acanthomorphata</taxon>
        <taxon>Eupercaria</taxon>
        <taxon>Tetraodontiformes</taxon>
        <taxon>Tetradontoidea</taxon>
        <taxon>Tetraodontidae</taxon>
        <taxon>Takifugu</taxon>
    </lineage>
</organism>